<organism evidence="1 2">
    <name type="scientific">Thioclava marina</name>
    <dbReference type="NCBI Taxonomy" id="1915077"/>
    <lineage>
        <taxon>Bacteria</taxon>
        <taxon>Pseudomonadati</taxon>
        <taxon>Pseudomonadota</taxon>
        <taxon>Alphaproteobacteria</taxon>
        <taxon>Rhodobacterales</taxon>
        <taxon>Paracoccaceae</taxon>
        <taxon>Thioclava</taxon>
    </lineage>
</organism>
<dbReference type="EMBL" id="MPZS01000002">
    <property type="protein sequence ID" value="OOY11663.1"/>
    <property type="molecule type" value="Genomic_DNA"/>
</dbReference>
<sequence>MNDASNTFELLSGAQALRALARDLSEHGAGEPLSAETRDHLIFVMKAMADRTEASASAWIDALETGAAA</sequence>
<evidence type="ECO:0000313" key="2">
    <source>
        <dbReference type="Proteomes" id="UP000242224"/>
    </source>
</evidence>
<proteinExistence type="predicted"/>
<dbReference type="RefSeq" id="WP_078574404.1">
    <property type="nucleotide sequence ID" value="NZ_MPZS01000002.1"/>
</dbReference>
<comment type="caution">
    <text evidence="1">The sequence shown here is derived from an EMBL/GenBank/DDBJ whole genome shotgun (WGS) entry which is preliminary data.</text>
</comment>
<protein>
    <submittedName>
        <fullName evidence="1">Uncharacterized protein</fullName>
    </submittedName>
</protein>
<name>A0ABX3MKF6_9RHOB</name>
<reference evidence="1 2" key="1">
    <citation type="submission" date="2016-11" db="EMBL/GenBank/DDBJ databases">
        <title>A multilocus sequence analysis scheme for characterization of bacteria in the genus Thioclava.</title>
        <authorList>
            <person name="Liu Y."/>
            <person name="Shao Z."/>
        </authorList>
    </citation>
    <scope>NUCLEOTIDE SEQUENCE [LARGE SCALE GENOMIC DNA]</scope>
    <source>
        <strain evidence="1 2">11.10-0-13</strain>
    </source>
</reference>
<keyword evidence="2" id="KW-1185">Reference proteome</keyword>
<accession>A0ABX3MKF6</accession>
<evidence type="ECO:0000313" key="1">
    <source>
        <dbReference type="EMBL" id="OOY11663.1"/>
    </source>
</evidence>
<gene>
    <name evidence="1" type="ORF">BMG00_11210</name>
</gene>
<dbReference type="Proteomes" id="UP000242224">
    <property type="component" value="Unassembled WGS sequence"/>
</dbReference>